<feature type="domain" description="DDE Tnp4" evidence="3">
    <location>
        <begin position="38"/>
        <end position="160"/>
    </location>
</feature>
<reference evidence="4 5" key="1">
    <citation type="submission" date="2020-08" db="EMBL/GenBank/DDBJ databases">
        <title>Genomic Encyclopedia of Type Strains, Phase III (KMG-III): the genomes of soil and plant-associated and newly described type strains.</title>
        <authorList>
            <person name="Whitman W."/>
        </authorList>
    </citation>
    <scope>NUCLEOTIDE SEQUENCE [LARGE SCALE GENOMIC DNA]</scope>
    <source>
        <strain evidence="4 5">CECT 3266</strain>
    </source>
</reference>
<keyword evidence="2" id="KW-0479">Metal-binding</keyword>
<dbReference type="InterPro" id="IPR027806">
    <property type="entry name" value="HARBI1_dom"/>
</dbReference>
<dbReference type="Proteomes" id="UP000556084">
    <property type="component" value="Unassembled WGS sequence"/>
</dbReference>
<protein>
    <recommendedName>
        <fullName evidence="3">DDE Tnp4 domain-containing protein</fullName>
    </recommendedName>
</protein>
<comment type="cofactor">
    <cofactor evidence="1">
        <name>a divalent metal cation</name>
        <dbReference type="ChEBI" id="CHEBI:60240"/>
    </cofactor>
</comment>
<dbReference type="Pfam" id="PF13359">
    <property type="entry name" value="DDE_Tnp_4"/>
    <property type="match status" value="1"/>
</dbReference>
<name>A0A7W7PL75_9ACTN</name>
<organism evidence="4 5">
    <name type="scientific">Streptomyces olivoverticillatus</name>
    <dbReference type="NCBI Taxonomy" id="66427"/>
    <lineage>
        <taxon>Bacteria</taxon>
        <taxon>Bacillati</taxon>
        <taxon>Actinomycetota</taxon>
        <taxon>Actinomycetes</taxon>
        <taxon>Kitasatosporales</taxon>
        <taxon>Streptomycetaceae</taxon>
        <taxon>Streptomyces</taxon>
    </lineage>
</organism>
<sequence length="177" mass="19134">MTGLLADHAPTLAEALREAAPDYVLLDGAVAECDQLGDGTADYSGKKKRHGVNIQAITGEDGTILWFSPALPGRTHDLTAAREHEVVSTCEELGIAVLADKGYIGAGGSVETPFKAAMGCELTEKLRRFNKVHARLRAPVERAFARLKSWRIFRHARCSPNWLSSVTAAILTLTVHT</sequence>
<evidence type="ECO:0000313" key="4">
    <source>
        <dbReference type="EMBL" id="MBB4893148.1"/>
    </source>
</evidence>
<evidence type="ECO:0000256" key="1">
    <source>
        <dbReference type="ARBA" id="ARBA00001968"/>
    </source>
</evidence>
<evidence type="ECO:0000313" key="5">
    <source>
        <dbReference type="Proteomes" id="UP000556084"/>
    </source>
</evidence>
<dbReference type="GO" id="GO:0046872">
    <property type="term" value="F:metal ion binding"/>
    <property type="evidence" value="ECO:0007669"/>
    <property type="project" value="UniProtKB-KW"/>
</dbReference>
<dbReference type="EMBL" id="JACHJH010000003">
    <property type="protein sequence ID" value="MBB4893148.1"/>
    <property type="molecule type" value="Genomic_DNA"/>
</dbReference>
<evidence type="ECO:0000259" key="3">
    <source>
        <dbReference type="Pfam" id="PF13359"/>
    </source>
</evidence>
<keyword evidence="5" id="KW-1185">Reference proteome</keyword>
<comment type="caution">
    <text evidence="4">The sequence shown here is derived from an EMBL/GenBank/DDBJ whole genome shotgun (WGS) entry which is preliminary data.</text>
</comment>
<gene>
    <name evidence="4" type="ORF">FHS39_002179</name>
</gene>
<proteinExistence type="predicted"/>
<evidence type="ECO:0000256" key="2">
    <source>
        <dbReference type="ARBA" id="ARBA00022723"/>
    </source>
</evidence>
<accession>A0A7W7PL75</accession>
<dbReference type="AlphaFoldDB" id="A0A7W7PL75"/>